<name>A0AAW2EIH6_9HYME</name>
<keyword evidence="3" id="KW-1185">Reference proteome</keyword>
<evidence type="ECO:0000256" key="1">
    <source>
        <dbReference type="SAM" id="Phobius"/>
    </source>
</evidence>
<evidence type="ECO:0000313" key="3">
    <source>
        <dbReference type="Proteomes" id="UP001430953"/>
    </source>
</evidence>
<feature type="transmembrane region" description="Helical" evidence="1">
    <location>
        <begin position="14"/>
        <end position="32"/>
    </location>
</feature>
<sequence length="80" mass="9286">MVAALSTVNFDEFYFARFLVLSFLFIYFFFFLSNRVRSLVPSGSTSKYYPPFSIQHNGLIFVTFVGRFSFQALKGSPYTH</sequence>
<accession>A0AAW2EIH6</accession>
<evidence type="ECO:0008006" key="4">
    <source>
        <dbReference type="Google" id="ProtNLM"/>
    </source>
</evidence>
<gene>
    <name evidence="2" type="ORF">PUN28_018927</name>
</gene>
<keyword evidence="1" id="KW-1133">Transmembrane helix</keyword>
<dbReference type="EMBL" id="JADYXP020000024">
    <property type="protein sequence ID" value="KAL0101427.1"/>
    <property type="molecule type" value="Genomic_DNA"/>
</dbReference>
<keyword evidence="1" id="KW-0472">Membrane</keyword>
<organism evidence="2 3">
    <name type="scientific">Cardiocondyla obscurior</name>
    <dbReference type="NCBI Taxonomy" id="286306"/>
    <lineage>
        <taxon>Eukaryota</taxon>
        <taxon>Metazoa</taxon>
        <taxon>Ecdysozoa</taxon>
        <taxon>Arthropoda</taxon>
        <taxon>Hexapoda</taxon>
        <taxon>Insecta</taxon>
        <taxon>Pterygota</taxon>
        <taxon>Neoptera</taxon>
        <taxon>Endopterygota</taxon>
        <taxon>Hymenoptera</taxon>
        <taxon>Apocrita</taxon>
        <taxon>Aculeata</taxon>
        <taxon>Formicoidea</taxon>
        <taxon>Formicidae</taxon>
        <taxon>Myrmicinae</taxon>
        <taxon>Cardiocondyla</taxon>
    </lineage>
</organism>
<reference evidence="2 3" key="1">
    <citation type="submission" date="2023-03" db="EMBL/GenBank/DDBJ databases">
        <title>High recombination rates correlate with genetic variation in Cardiocondyla obscurior ants.</title>
        <authorList>
            <person name="Errbii M."/>
        </authorList>
    </citation>
    <scope>NUCLEOTIDE SEQUENCE [LARGE SCALE GENOMIC DNA]</scope>
    <source>
        <strain evidence="2">Alpha-2009</strain>
        <tissue evidence="2">Whole body</tissue>
    </source>
</reference>
<protein>
    <recommendedName>
        <fullName evidence="4">ATP synthase F0 subunit 8</fullName>
    </recommendedName>
</protein>
<proteinExistence type="predicted"/>
<comment type="caution">
    <text evidence="2">The sequence shown here is derived from an EMBL/GenBank/DDBJ whole genome shotgun (WGS) entry which is preliminary data.</text>
</comment>
<dbReference type="Proteomes" id="UP001430953">
    <property type="component" value="Unassembled WGS sequence"/>
</dbReference>
<dbReference type="AlphaFoldDB" id="A0AAW2EIH6"/>
<evidence type="ECO:0000313" key="2">
    <source>
        <dbReference type="EMBL" id="KAL0101427.1"/>
    </source>
</evidence>
<keyword evidence="1" id="KW-0812">Transmembrane</keyword>